<evidence type="ECO:0000313" key="3">
    <source>
        <dbReference type="Proteomes" id="UP001482620"/>
    </source>
</evidence>
<dbReference type="EMBL" id="JAHRIQ010072466">
    <property type="protein sequence ID" value="MEQ2245156.1"/>
    <property type="molecule type" value="Genomic_DNA"/>
</dbReference>
<proteinExistence type="predicted"/>
<keyword evidence="1" id="KW-0472">Membrane</keyword>
<evidence type="ECO:0000313" key="2">
    <source>
        <dbReference type="EMBL" id="MEQ2245156.1"/>
    </source>
</evidence>
<dbReference type="Proteomes" id="UP001482620">
    <property type="component" value="Unassembled WGS sequence"/>
</dbReference>
<comment type="caution">
    <text evidence="2">The sequence shown here is derived from an EMBL/GenBank/DDBJ whole genome shotgun (WGS) entry which is preliminary data.</text>
</comment>
<keyword evidence="3" id="KW-1185">Reference proteome</keyword>
<organism evidence="2 3">
    <name type="scientific">Ilyodon furcidens</name>
    <name type="common">goldbreast splitfin</name>
    <dbReference type="NCBI Taxonomy" id="33524"/>
    <lineage>
        <taxon>Eukaryota</taxon>
        <taxon>Metazoa</taxon>
        <taxon>Chordata</taxon>
        <taxon>Craniata</taxon>
        <taxon>Vertebrata</taxon>
        <taxon>Euteleostomi</taxon>
        <taxon>Actinopterygii</taxon>
        <taxon>Neopterygii</taxon>
        <taxon>Teleostei</taxon>
        <taxon>Neoteleostei</taxon>
        <taxon>Acanthomorphata</taxon>
        <taxon>Ovalentaria</taxon>
        <taxon>Atherinomorphae</taxon>
        <taxon>Cyprinodontiformes</taxon>
        <taxon>Goodeidae</taxon>
        <taxon>Ilyodon</taxon>
    </lineage>
</organism>
<gene>
    <name evidence="2" type="ORF">ILYODFUR_024712</name>
</gene>
<name>A0ABV0UK65_9TELE</name>
<reference evidence="2 3" key="1">
    <citation type="submission" date="2021-06" db="EMBL/GenBank/DDBJ databases">
        <authorList>
            <person name="Palmer J.M."/>
        </authorList>
    </citation>
    <scope>NUCLEOTIDE SEQUENCE [LARGE SCALE GENOMIC DNA]</scope>
    <source>
        <strain evidence="3">if_2019</strain>
        <tissue evidence="2">Muscle</tissue>
    </source>
</reference>
<protein>
    <submittedName>
        <fullName evidence="2">Uncharacterized protein</fullName>
    </submittedName>
</protein>
<keyword evidence="1" id="KW-0812">Transmembrane</keyword>
<accession>A0ABV0UK65</accession>
<keyword evidence="1" id="KW-1133">Transmembrane helix</keyword>
<evidence type="ECO:0000256" key="1">
    <source>
        <dbReference type="SAM" id="Phobius"/>
    </source>
</evidence>
<sequence>MWRTSAAWLSPHRRLISNLKQPETQPENAINQTAEWRQLDQLMCRQRGETGSIWARAGGAILLKTCCCAWDHCSVEDPTSAYGLWRFLETTLGSDETKIELLSPSMFRGVKLRLSNTRARHYIVHMTVGGVCAEMLWLVFFKHGALHYDQTSST</sequence>
<feature type="transmembrane region" description="Helical" evidence="1">
    <location>
        <begin position="122"/>
        <end position="140"/>
    </location>
</feature>